<name>A0A2K3KGS8_TRIPR</name>
<evidence type="ECO:0000313" key="1">
    <source>
        <dbReference type="EMBL" id="PNX65487.1"/>
    </source>
</evidence>
<gene>
    <name evidence="1" type="ORF">L195_g062625</name>
</gene>
<dbReference type="Proteomes" id="UP000236291">
    <property type="component" value="Unassembled WGS sequence"/>
</dbReference>
<feature type="non-terminal residue" evidence="1">
    <location>
        <position position="55"/>
    </location>
</feature>
<reference evidence="1 2" key="2">
    <citation type="journal article" date="2017" name="Front. Plant Sci.">
        <title>Gene Classification and Mining of Molecular Markers Useful in Red Clover (Trifolium pratense) Breeding.</title>
        <authorList>
            <person name="Istvanek J."/>
            <person name="Dluhosova J."/>
            <person name="Dluhos P."/>
            <person name="Patkova L."/>
            <person name="Nedelnik J."/>
            <person name="Repkova J."/>
        </authorList>
    </citation>
    <scope>NUCLEOTIDE SEQUENCE [LARGE SCALE GENOMIC DNA]</scope>
    <source>
        <strain evidence="2">cv. Tatra</strain>
        <tissue evidence="1">Young leaves</tissue>
    </source>
</reference>
<comment type="caution">
    <text evidence="1">The sequence shown here is derived from an EMBL/GenBank/DDBJ whole genome shotgun (WGS) entry which is preliminary data.</text>
</comment>
<organism evidence="1 2">
    <name type="scientific">Trifolium pratense</name>
    <name type="common">Red clover</name>
    <dbReference type="NCBI Taxonomy" id="57577"/>
    <lineage>
        <taxon>Eukaryota</taxon>
        <taxon>Viridiplantae</taxon>
        <taxon>Streptophyta</taxon>
        <taxon>Embryophyta</taxon>
        <taxon>Tracheophyta</taxon>
        <taxon>Spermatophyta</taxon>
        <taxon>Magnoliopsida</taxon>
        <taxon>eudicotyledons</taxon>
        <taxon>Gunneridae</taxon>
        <taxon>Pentapetalae</taxon>
        <taxon>rosids</taxon>
        <taxon>fabids</taxon>
        <taxon>Fabales</taxon>
        <taxon>Fabaceae</taxon>
        <taxon>Papilionoideae</taxon>
        <taxon>50 kb inversion clade</taxon>
        <taxon>NPAAA clade</taxon>
        <taxon>Hologalegina</taxon>
        <taxon>IRL clade</taxon>
        <taxon>Trifolieae</taxon>
        <taxon>Trifolium</taxon>
    </lineage>
</organism>
<sequence length="55" mass="5641">MSTSKRGKNTVFAGEGDEGFMYSGADVDIDAGSKLVRRIAKMAPGIGGFGGVFPS</sequence>
<accession>A0A2K3KGS8</accession>
<keyword evidence="1" id="KW-0436">Ligase</keyword>
<dbReference type="EMBL" id="ASHM01180381">
    <property type="protein sequence ID" value="PNX65487.1"/>
    <property type="molecule type" value="Genomic_DNA"/>
</dbReference>
<dbReference type="GO" id="GO:0016874">
    <property type="term" value="F:ligase activity"/>
    <property type="evidence" value="ECO:0007669"/>
    <property type="project" value="UniProtKB-KW"/>
</dbReference>
<proteinExistence type="predicted"/>
<evidence type="ECO:0000313" key="2">
    <source>
        <dbReference type="Proteomes" id="UP000236291"/>
    </source>
</evidence>
<dbReference type="AlphaFoldDB" id="A0A2K3KGS8"/>
<dbReference type="STRING" id="57577.A0A2K3KGS8"/>
<protein>
    <submittedName>
        <fullName evidence="1">Phosphoribosylformylglycinamidine cyclo-ligase chloroplastic/mitochondrial-like</fullName>
    </submittedName>
</protein>
<reference evidence="1 2" key="1">
    <citation type="journal article" date="2014" name="Am. J. Bot.">
        <title>Genome assembly and annotation for red clover (Trifolium pratense; Fabaceae).</title>
        <authorList>
            <person name="Istvanek J."/>
            <person name="Jaros M."/>
            <person name="Krenek A."/>
            <person name="Repkova J."/>
        </authorList>
    </citation>
    <scope>NUCLEOTIDE SEQUENCE [LARGE SCALE GENOMIC DNA]</scope>
    <source>
        <strain evidence="2">cv. Tatra</strain>
        <tissue evidence="1">Young leaves</tissue>
    </source>
</reference>